<dbReference type="Proteomes" id="UP001501116">
    <property type="component" value="Unassembled WGS sequence"/>
</dbReference>
<comment type="caution">
    <text evidence="4">The sequence shown here is derived from an EMBL/GenBank/DDBJ whole genome shotgun (WGS) entry which is preliminary data.</text>
</comment>
<evidence type="ECO:0000256" key="1">
    <source>
        <dbReference type="ARBA" id="ARBA00008814"/>
    </source>
</evidence>
<dbReference type="PROSITE" id="PS50983">
    <property type="entry name" value="FE_B12_PBP"/>
    <property type="match status" value="1"/>
</dbReference>
<organism evidence="4 5">
    <name type="scientific">Amycolatopsis minnesotensis</name>
    <dbReference type="NCBI Taxonomy" id="337894"/>
    <lineage>
        <taxon>Bacteria</taxon>
        <taxon>Bacillati</taxon>
        <taxon>Actinomycetota</taxon>
        <taxon>Actinomycetes</taxon>
        <taxon>Pseudonocardiales</taxon>
        <taxon>Pseudonocardiaceae</taxon>
        <taxon>Amycolatopsis</taxon>
    </lineage>
</organism>
<dbReference type="PROSITE" id="PS51257">
    <property type="entry name" value="PROKAR_LIPOPROTEIN"/>
    <property type="match status" value="1"/>
</dbReference>
<dbReference type="InterPro" id="IPR050902">
    <property type="entry name" value="ABC_Transporter_SBP"/>
</dbReference>
<accession>A0ABP5E843</accession>
<comment type="similarity">
    <text evidence="1">Belongs to the bacterial solute-binding protein 8 family.</text>
</comment>
<keyword evidence="2" id="KW-0732">Signal</keyword>
<sequence length="355" mass="37640">MPVKERFVKPIPLIVLLVAALGACGGPSGVPDDTKAAQRNYAPVTVSDCGGRQASFTAPPRRVVALTTSVLEILFWLGVQDKIVGIGSPPKPGTFPPQFEQDLAKIPKLAGEYAPGSYKPVPREQLVGARPDFVVGGFSSNFDSNGATNQQELADQNIPSYLAVSTSCATATKGALTGFDLVYRDIDSLGKVFGVPDRAAKLISDMRQRTDGVAAALTGAPPVSVFPFEFDEGTQTPYAPGNRQGVNPVIALAGGRSIFSDLDKAYQKVSWEQVAQRAPEAILLIVYDKGVKADTDAEFAKAEQFVRTFPGLAGTPAVKQARFARLVYEAGSNGGVRNADAAVSLAHQLHPDRVR</sequence>
<reference evidence="5" key="1">
    <citation type="journal article" date="2019" name="Int. J. Syst. Evol. Microbiol.">
        <title>The Global Catalogue of Microorganisms (GCM) 10K type strain sequencing project: providing services to taxonomists for standard genome sequencing and annotation.</title>
        <authorList>
            <consortium name="The Broad Institute Genomics Platform"/>
            <consortium name="The Broad Institute Genome Sequencing Center for Infectious Disease"/>
            <person name="Wu L."/>
            <person name="Ma J."/>
        </authorList>
    </citation>
    <scope>NUCLEOTIDE SEQUENCE [LARGE SCALE GENOMIC DNA]</scope>
    <source>
        <strain evidence="5">JCM 14545</strain>
    </source>
</reference>
<evidence type="ECO:0000256" key="2">
    <source>
        <dbReference type="SAM" id="SignalP"/>
    </source>
</evidence>
<proteinExistence type="inferred from homology"/>
<evidence type="ECO:0000313" key="5">
    <source>
        <dbReference type="Proteomes" id="UP001501116"/>
    </source>
</evidence>
<evidence type="ECO:0000259" key="3">
    <source>
        <dbReference type="PROSITE" id="PS50983"/>
    </source>
</evidence>
<evidence type="ECO:0000313" key="4">
    <source>
        <dbReference type="EMBL" id="GAA1993227.1"/>
    </source>
</evidence>
<dbReference type="RefSeq" id="WP_344431833.1">
    <property type="nucleotide sequence ID" value="NZ_BAAANN010000070.1"/>
</dbReference>
<dbReference type="SUPFAM" id="SSF53807">
    <property type="entry name" value="Helical backbone' metal receptor"/>
    <property type="match status" value="1"/>
</dbReference>
<dbReference type="EMBL" id="BAAANN010000070">
    <property type="protein sequence ID" value="GAA1993227.1"/>
    <property type="molecule type" value="Genomic_DNA"/>
</dbReference>
<name>A0ABP5E843_9PSEU</name>
<keyword evidence="5" id="KW-1185">Reference proteome</keyword>
<dbReference type="PANTHER" id="PTHR30535:SF7">
    <property type="entry name" value="IRON(III) DICITRATE-BINDING PROTEIN"/>
    <property type="match status" value="1"/>
</dbReference>
<dbReference type="Pfam" id="PF01497">
    <property type="entry name" value="Peripla_BP_2"/>
    <property type="match status" value="1"/>
</dbReference>
<feature type="chain" id="PRO_5046806248" evidence="2">
    <location>
        <begin position="26"/>
        <end position="355"/>
    </location>
</feature>
<feature type="domain" description="Fe/B12 periplasmic-binding" evidence="3">
    <location>
        <begin position="62"/>
        <end position="353"/>
    </location>
</feature>
<dbReference type="InterPro" id="IPR002491">
    <property type="entry name" value="ABC_transptr_periplasmic_BD"/>
</dbReference>
<feature type="signal peptide" evidence="2">
    <location>
        <begin position="1"/>
        <end position="25"/>
    </location>
</feature>
<gene>
    <name evidence="4" type="ORF">GCM10009754_85510</name>
</gene>
<protein>
    <submittedName>
        <fullName evidence="4">ABC transporter substrate-binding protein</fullName>
    </submittedName>
</protein>
<dbReference type="PANTHER" id="PTHR30535">
    <property type="entry name" value="VITAMIN B12-BINDING PROTEIN"/>
    <property type="match status" value="1"/>
</dbReference>
<dbReference type="Gene3D" id="3.40.50.1980">
    <property type="entry name" value="Nitrogenase molybdenum iron protein domain"/>
    <property type="match status" value="2"/>
</dbReference>